<name>A0A388SEC1_9BURK</name>
<sequence>MHSVFSKPFTIHFSDCDSTGLVFHPHFFRWAVDTEEAFFREILGEKIFGPGVTDQIYAPMAGIQAEFSAPLRAGDKVEFRLWIEQLGWSSIRWAFEIMKDDSPAVKIAETLVFTQLQPDGTFKAMEITENYRRKMAPYVKDDDEPGLRFRS</sequence>
<comment type="caution">
    <text evidence="2">The sequence shown here is derived from an EMBL/GenBank/DDBJ whole genome shotgun (WGS) entry which is preliminary data.</text>
</comment>
<dbReference type="AlphaFoldDB" id="A0A388SEC1"/>
<dbReference type="GO" id="GO:0016790">
    <property type="term" value="F:thiolester hydrolase activity"/>
    <property type="evidence" value="ECO:0007669"/>
    <property type="project" value="UniProtKB-ARBA"/>
</dbReference>
<dbReference type="EMBL" id="BGZJ01000001">
    <property type="protein sequence ID" value="GBO93993.1"/>
    <property type="molecule type" value="Genomic_DNA"/>
</dbReference>
<dbReference type="CDD" id="cd00586">
    <property type="entry name" value="4HBT"/>
    <property type="match status" value="1"/>
</dbReference>
<dbReference type="Pfam" id="PF03061">
    <property type="entry name" value="4HBT"/>
    <property type="match status" value="1"/>
</dbReference>
<gene>
    <name evidence="2" type="ORF">MESMUL_13470</name>
</gene>
<evidence type="ECO:0000313" key="2">
    <source>
        <dbReference type="EMBL" id="GBO93993.1"/>
    </source>
</evidence>
<dbReference type="RefSeq" id="WP_160117883.1">
    <property type="nucleotide sequence ID" value="NZ_BGZJ01000001.1"/>
</dbReference>
<dbReference type="Proteomes" id="UP000266091">
    <property type="component" value="Unassembled WGS sequence"/>
</dbReference>
<feature type="domain" description="Thioesterase" evidence="1">
    <location>
        <begin position="22"/>
        <end position="102"/>
    </location>
</feature>
<dbReference type="InterPro" id="IPR006683">
    <property type="entry name" value="Thioestr_dom"/>
</dbReference>
<dbReference type="SUPFAM" id="SSF54637">
    <property type="entry name" value="Thioesterase/thiol ester dehydrase-isomerase"/>
    <property type="match status" value="1"/>
</dbReference>
<evidence type="ECO:0000313" key="3">
    <source>
        <dbReference type="Proteomes" id="UP000266091"/>
    </source>
</evidence>
<dbReference type="InterPro" id="IPR029069">
    <property type="entry name" value="HotDog_dom_sf"/>
</dbReference>
<keyword evidence="3" id="KW-1185">Reference proteome</keyword>
<accession>A0A388SEC1</accession>
<proteinExistence type="predicted"/>
<protein>
    <recommendedName>
        <fullName evidence="1">Thioesterase domain-containing protein</fullName>
    </recommendedName>
</protein>
<organism evidence="2 3">
    <name type="scientific">Mesosutterella multiformis</name>
    <dbReference type="NCBI Taxonomy" id="2259133"/>
    <lineage>
        <taxon>Bacteria</taxon>
        <taxon>Pseudomonadati</taxon>
        <taxon>Pseudomonadota</taxon>
        <taxon>Betaproteobacteria</taxon>
        <taxon>Burkholderiales</taxon>
        <taxon>Sutterellaceae</taxon>
        <taxon>Mesosutterella</taxon>
    </lineage>
</organism>
<dbReference type="Gene3D" id="3.10.129.10">
    <property type="entry name" value="Hotdog Thioesterase"/>
    <property type="match status" value="1"/>
</dbReference>
<evidence type="ECO:0000259" key="1">
    <source>
        <dbReference type="Pfam" id="PF03061"/>
    </source>
</evidence>
<accession>A0A401LN32</accession>
<reference evidence="2 3" key="1">
    <citation type="journal article" date="2018" name="Int. J. Syst. Evol. Microbiol.">
        <title>Mesosutterella multiformis gen. nov., sp. nov., a member of the family Sutterellaceae and Sutterella megalosphaeroides sp. nov., isolated from human faeces.</title>
        <authorList>
            <person name="Sakamoto M."/>
            <person name="Ikeyama N."/>
            <person name="Kunihiro T."/>
            <person name="Iino T."/>
            <person name="Yuki M."/>
            <person name="Ohkuma M."/>
        </authorList>
    </citation>
    <scope>NUCLEOTIDE SEQUENCE [LARGE SCALE GENOMIC DNA]</scope>
    <source>
        <strain evidence="2 3">4NBBH2</strain>
    </source>
</reference>